<gene>
    <name evidence="1" type="ordered locus">MYSTI_05697</name>
</gene>
<dbReference type="HOGENOM" id="CLU_3082151_0_0_7"/>
<keyword evidence="2" id="KW-1185">Reference proteome</keyword>
<protein>
    <submittedName>
        <fullName evidence="1">Uncharacterized protein</fullName>
    </submittedName>
</protein>
<dbReference type="STRING" id="1278073.MYSTI_05697"/>
<reference evidence="1 2" key="1">
    <citation type="journal article" date="2013" name="Genome Announc.">
        <title>Complete genome sequence of Myxococcus stipitatus strain DSM 14675, a fruiting myxobacterium.</title>
        <authorList>
            <person name="Huntley S."/>
            <person name="Kneip S."/>
            <person name="Treuner-Lange A."/>
            <person name="Sogaard-Andersen L."/>
        </authorList>
    </citation>
    <scope>NUCLEOTIDE SEQUENCE [LARGE SCALE GENOMIC DNA]</scope>
    <source>
        <strain evidence="2">DSM 14675 / JCM 12634 / Mx s8</strain>
    </source>
</reference>
<organism evidence="1 2">
    <name type="scientific">Myxococcus stipitatus (strain DSM 14675 / JCM 12634 / Mx s8)</name>
    <dbReference type="NCBI Taxonomy" id="1278073"/>
    <lineage>
        <taxon>Bacteria</taxon>
        <taxon>Pseudomonadati</taxon>
        <taxon>Myxococcota</taxon>
        <taxon>Myxococcia</taxon>
        <taxon>Myxococcales</taxon>
        <taxon>Cystobacterineae</taxon>
        <taxon>Myxococcaceae</taxon>
        <taxon>Myxococcus</taxon>
    </lineage>
</organism>
<name>L7UKL3_MYXSD</name>
<dbReference type="KEGG" id="msd:MYSTI_05697"/>
<evidence type="ECO:0000313" key="2">
    <source>
        <dbReference type="Proteomes" id="UP000011131"/>
    </source>
</evidence>
<sequence length="52" mass="5216">MSPTHLSVVSARSTALTGKVTAGVGDLAGGVRHGCQDVGNAPAQVRDEGWPT</sequence>
<accession>L7UKL3</accession>
<dbReference type="EMBL" id="CP004025">
    <property type="protein sequence ID" value="AGC46974.1"/>
    <property type="molecule type" value="Genomic_DNA"/>
</dbReference>
<dbReference type="AlphaFoldDB" id="L7UKL3"/>
<evidence type="ECO:0000313" key="1">
    <source>
        <dbReference type="EMBL" id="AGC46974.1"/>
    </source>
</evidence>
<proteinExistence type="predicted"/>
<dbReference type="Proteomes" id="UP000011131">
    <property type="component" value="Chromosome"/>
</dbReference>